<reference evidence="1" key="1">
    <citation type="submission" date="2020-08" db="EMBL/GenBank/DDBJ databases">
        <title>Multicomponent nature underlies the extraordinary mechanical properties of spider dragline silk.</title>
        <authorList>
            <person name="Kono N."/>
            <person name="Nakamura H."/>
            <person name="Mori M."/>
            <person name="Yoshida Y."/>
            <person name="Ohtoshi R."/>
            <person name="Malay A.D."/>
            <person name="Moran D.A.P."/>
            <person name="Tomita M."/>
            <person name="Numata K."/>
            <person name="Arakawa K."/>
        </authorList>
    </citation>
    <scope>NUCLEOTIDE SEQUENCE</scope>
</reference>
<keyword evidence="2" id="KW-1185">Reference proteome</keyword>
<proteinExistence type="predicted"/>
<organism evidence="1 2">
    <name type="scientific">Trichonephila inaurata madagascariensis</name>
    <dbReference type="NCBI Taxonomy" id="2747483"/>
    <lineage>
        <taxon>Eukaryota</taxon>
        <taxon>Metazoa</taxon>
        <taxon>Ecdysozoa</taxon>
        <taxon>Arthropoda</taxon>
        <taxon>Chelicerata</taxon>
        <taxon>Arachnida</taxon>
        <taxon>Araneae</taxon>
        <taxon>Araneomorphae</taxon>
        <taxon>Entelegynae</taxon>
        <taxon>Araneoidea</taxon>
        <taxon>Nephilidae</taxon>
        <taxon>Trichonephila</taxon>
        <taxon>Trichonephila inaurata</taxon>
    </lineage>
</organism>
<evidence type="ECO:0000313" key="2">
    <source>
        <dbReference type="Proteomes" id="UP000886998"/>
    </source>
</evidence>
<protein>
    <submittedName>
        <fullName evidence="1">Uncharacterized protein</fullName>
    </submittedName>
</protein>
<accession>A0A8X7C4U7</accession>
<sequence>MSFERNNATLVEVGVTLFKEITNRLNQSIQVREFFVSQTLPIGETYNNQLGPGLDNKESAAEAHTLTPGSFAGYQLRHGVNFYYARIWDLTD</sequence>
<evidence type="ECO:0000313" key="1">
    <source>
        <dbReference type="EMBL" id="GFY52564.1"/>
    </source>
</evidence>
<dbReference type="AlphaFoldDB" id="A0A8X7C4U7"/>
<dbReference type="EMBL" id="BMAV01008742">
    <property type="protein sequence ID" value="GFY52564.1"/>
    <property type="molecule type" value="Genomic_DNA"/>
</dbReference>
<dbReference type="Proteomes" id="UP000886998">
    <property type="component" value="Unassembled WGS sequence"/>
</dbReference>
<gene>
    <name evidence="1" type="ORF">TNIN_379841</name>
</gene>
<name>A0A8X7C4U7_9ARAC</name>
<comment type="caution">
    <text evidence="1">The sequence shown here is derived from an EMBL/GenBank/DDBJ whole genome shotgun (WGS) entry which is preliminary data.</text>
</comment>